<organism evidence="3 4">
    <name type="scientific">Terriglobus saanensis (strain ATCC BAA-1853 / DSM 23119 / SP1PR4)</name>
    <dbReference type="NCBI Taxonomy" id="401053"/>
    <lineage>
        <taxon>Bacteria</taxon>
        <taxon>Pseudomonadati</taxon>
        <taxon>Acidobacteriota</taxon>
        <taxon>Terriglobia</taxon>
        <taxon>Terriglobales</taxon>
        <taxon>Acidobacteriaceae</taxon>
        <taxon>Terriglobus</taxon>
    </lineage>
</organism>
<dbReference type="PANTHER" id="PTHR43592">
    <property type="entry name" value="CAAX AMINO TERMINAL PROTEASE"/>
    <property type="match status" value="1"/>
</dbReference>
<feature type="transmembrane region" description="Helical" evidence="1">
    <location>
        <begin position="250"/>
        <end position="267"/>
    </location>
</feature>
<dbReference type="HOGENOM" id="CLU_905929_0_0_0"/>
<feature type="domain" description="CAAX prenyl protease 2/Lysostaphin resistance protein A-like" evidence="2">
    <location>
        <begin position="174"/>
        <end position="286"/>
    </location>
</feature>
<sequence>MSDDWKDSFHDRTEIARTGEVIGGDLVHEALAAEPEPLPEDRRQPHLGYALSLALMAVVFTPLVLGIILGCGIATGALPKDAMRHLLDFPRITVFANLAGTAVTLLAGWAIFQAMWKRPFWSVVQLNPAALEGRAGKLMLTGLAMSLSASAIEHLLTLPKEMPIETFFHARGVLWMLTFYGVIIAPLFEETLFRGMLLPALAMAFDWFRRTPIEPEDLWKHGLSRRAVALSAVLTSIGFASLHANQLGNAWNAVAVLVCVGLGLAWVRLKYDSLAASILVHAAYNGSLFLGMFIATGGYRHLDNLTK</sequence>
<feature type="transmembrane region" description="Helical" evidence="1">
    <location>
        <begin position="94"/>
        <end position="116"/>
    </location>
</feature>
<protein>
    <submittedName>
        <fullName evidence="3">Abortive infection protein</fullName>
    </submittedName>
</protein>
<proteinExistence type="predicted"/>
<dbReference type="RefSeq" id="WP_013568311.1">
    <property type="nucleotide sequence ID" value="NC_014963.1"/>
</dbReference>
<dbReference type="GO" id="GO:0004175">
    <property type="term" value="F:endopeptidase activity"/>
    <property type="evidence" value="ECO:0007669"/>
    <property type="project" value="UniProtKB-ARBA"/>
</dbReference>
<keyword evidence="1" id="KW-0472">Membrane</keyword>
<dbReference type="Pfam" id="PF02517">
    <property type="entry name" value="Rce1-like"/>
    <property type="match status" value="1"/>
</dbReference>
<gene>
    <name evidence="3" type="ordered locus">AciPR4_1772</name>
</gene>
<dbReference type="KEGG" id="tsa:AciPR4_1772"/>
<feature type="transmembrane region" description="Helical" evidence="1">
    <location>
        <begin position="47"/>
        <end position="73"/>
    </location>
</feature>
<keyword evidence="1" id="KW-1133">Transmembrane helix</keyword>
<accession>E8V4V0</accession>
<dbReference type="eggNOG" id="COG1266">
    <property type="taxonomic scope" value="Bacteria"/>
</dbReference>
<name>E8V4V0_TERSS</name>
<dbReference type="AlphaFoldDB" id="E8V4V0"/>
<feature type="transmembrane region" description="Helical" evidence="1">
    <location>
        <begin position="274"/>
        <end position="295"/>
    </location>
</feature>
<evidence type="ECO:0000256" key="1">
    <source>
        <dbReference type="SAM" id="Phobius"/>
    </source>
</evidence>
<feature type="transmembrane region" description="Helical" evidence="1">
    <location>
        <begin position="136"/>
        <end position="156"/>
    </location>
</feature>
<dbReference type="InterPro" id="IPR003675">
    <property type="entry name" value="Rce1/LyrA-like_dom"/>
</dbReference>
<evidence type="ECO:0000313" key="4">
    <source>
        <dbReference type="Proteomes" id="UP000006844"/>
    </source>
</evidence>
<evidence type="ECO:0000259" key="2">
    <source>
        <dbReference type="Pfam" id="PF02517"/>
    </source>
</evidence>
<dbReference type="Proteomes" id="UP000006844">
    <property type="component" value="Chromosome"/>
</dbReference>
<reference evidence="3 4" key="1">
    <citation type="journal article" date="2012" name="Stand. Genomic Sci.">
        <title>Complete genome sequence of Terriglobus saanensis type strain SP1PR4(T), an Acidobacteria from tundra soil.</title>
        <authorList>
            <person name="Rawat S.R."/>
            <person name="Mannisto M.K."/>
            <person name="Starovoytov V."/>
            <person name="Goodwin L."/>
            <person name="Nolan M."/>
            <person name="Hauser L."/>
            <person name="Land M."/>
            <person name="Davenport K.W."/>
            <person name="Woyke T."/>
            <person name="Haggblom M.M."/>
        </authorList>
    </citation>
    <scope>NUCLEOTIDE SEQUENCE</scope>
    <source>
        <strain evidence="4">ATCC BAA-1853 / DSM 23119 / SP1PR4</strain>
    </source>
</reference>
<evidence type="ECO:0000313" key="3">
    <source>
        <dbReference type="EMBL" id="ADV82578.1"/>
    </source>
</evidence>
<dbReference type="PANTHER" id="PTHR43592:SF15">
    <property type="entry name" value="CAAX AMINO TERMINAL PROTEASE FAMILY PROTEIN"/>
    <property type="match status" value="1"/>
</dbReference>
<dbReference type="EMBL" id="CP002467">
    <property type="protein sequence ID" value="ADV82578.1"/>
    <property type="molecule type" value="Genomic_DNA"/>
</dbReference>
<feature type="transmembrane region" description="Helical" evidence="1">
    <location>
        <begin position="168"/>
        <end position="185"/>
    </location>
</feature>
<dbReference type="OrthoDB" id="113141at2"/>
<dbReference type="STRING" id="401053.AciPR4_1772"/>
<keyword evidence="1" id="KW-0812">Transmembrane</keyword>
<dbReference type="GO" id="GO:0080120">
    <property type="term" value="P:CAAX-box protein maturation"/>
    <property type="evidence" value="ECO:0007669"/>
    <property type="project" value="UniProtKB-ARBA"/>
</dbReference>
<keyword evidence="4" id="KW-1185">Reference proteome</keyword>